<feature type="region of interest" description="Disordered" evidence="1">
    <location>
        <begin position="1"/>
        <end position="81"/>
    </location>
</feature>
<name>A0A484LY74_9ASTE</name>
<feature type="region of interest" description="Disordered" evidence="1">
    <location>
        <begin position="108"/>
        <end position="188"/>
    </location>
</feature>
<organism evidence="2 3">
    <name type="scientific">Cuscuta campestris</name>
    <dbReference type="NCBI Taxonomy" id="132261"/>
    <lineage>
        <taxon>Eukaryota</taxon>
        <taxon>Viridiplantae</taxon>
        <taxon>Streptophyta</taxon>
        <taxon>Embryophyta</taxon>
        <taxon>Tracheophyta</taxon>
        <taxon>Spermatophyta</taxon>
        <taxon>Magnoliopsida</taxon>
        <taxon>eudicotyledons</taxon>
        <taxon>Gunneridae</taxon>
        <taxon>Pentapetalae</taxon>
        <taxon>asterids</taxon>
        <taxon>lamiids</taxon>
        <taxon>Solanales</taxon>
        <taxon>Convolvulaceae</taxon>
        <taxon>Cuscuteae</taxon>
        <taxon>Cuscuta</taxon>
        <taxon>Cuscuta subgen. Grammica</taxon>
        <taxon>Cuscuta sect. Cleistogrammica</taxon>
    </lineage>
</organism>
<accession>A0A484LY74</accession>
<proteinExistence type="predicted"/>
<dbReference type="Proteomes" id="UP000595140">
    <property type="component" value="Unassembled WGS sequence"/>
</dbReference>
<gene>
    <name evidence="2" type="ORF">CCAM_LOCUS23299</name>
</gene>
<feature type="compositionally biased region" description="Low complexity" evidence="1">
    <location>
        <begin position="108"/>
        <end position="122"/>
    </location>
</feature>
<reference evidence="2 3" key="1">
    <citation type="submission" date="2018-04" db="EMBL/GenBank/DDBJ databases">
        <authorList>
            <person name="Vogel A."/>
        </authorList>
    </citation>
    <scope>NUCLEOTIDE SEQUENCE [LARGE SCALE GENOMIC DNA]</scope>
</reference>
<sequence>MLVLAADARPRQPRRRRHPRRNLQPRRSPSLPALRHPSTPVLAADARPRQPRQNLQPRRSPSHAVLPAASSTSRRHPSSLPRVLHYQPSLPSLDLLFLFAVAVNLEVSPSTPQTTPSGPCTSASRVGESTEDQEDGGGDDHNSKDRVGDGHSGGVRDGEDRNHEDKEGRYHEGPGHRGQFVYVNSDDE</sequence>
<dbReference type="AlphaFoldDB" id="A0A484LY74"/>
<evidence type="ECO:0000256" key="1">
    <source>
        <dbReference type="SAM" id="MobiDB-lite"/>
    </source>
</evidence>
<dbReference type="EMBL" id="OOIL02002240">
    <property type="protein sequence ID" value="VFQ81523.1"/>
    <property type="molecule type" value="Genomic_DNA"/>
</dbReference>
<protein>
    <submittedName>
        <fullName evidence="2">Uncharacterized protein</fullName>
    </submittedName>
</protein>
<feature type="compositionally biased region" description="Basic and acidic residues" evidence="1">
    <location>
        <begin position="138"/>
        <end position="175"/>
    </location>
</feature>
<evidence type="ECO:0000313" key="2">
    <source>
        <dbReference type="EMBL" id="VFQ81523.1"/>
    </source>
</evidence>
<feature type="compositionally biased region" description="Basic residues" evidence="1">
    <location>
        <begin position="11"/>
        <end position="24"/>
    </location>
</feature>
<evidence type="ECO:0000313" key="3">
    <source>
        <dbReference type="Proteomes" id="UP000595140"/>
    </source>
</evidence>
<keyword evidence="3" id="KW-1185">Reference proteome</keyword>